<feature type="region of interest" description="Disordered" evidence="2">
    <location>
        <begin position="59"/>
        <end position="78"/>
    </location>
</feature>
<keyword evidence="4" id="KW-1185">Reference proteome</keyword>
<feature type="non-terminal residue" evidence="3">
    <location>
        <position position="1"/>
    </location>
</feature>
<proteinExistence type="predicted"/>
<accession>A0ABD0XXN2</accession>
<dbReference type="SUPFAM" id="SSF48403">
    <property type="entry name" value="Ankyrin repeat"/>
    <property type="match status" value="1"/>
</dbReference>
<dbReference type="InterPro" id="IPR036770">
    <property type="entry name" value="Ankyrin_rpt-contain_sf"/>
</dbReference>
<feature type="repeat" description="ANK" evidence="1">
    <location>
        <begin position="2"/>
        <end position="34"/>
    </location>
</feature>
<dbReference type="AlphaFoldDB" id="A0ABD0XXN2"/>
<dbReference type="PANTHER" id="PTHR24192:SF3">
    <property type="entry name" value="ANKYRIN REPEAT DOMAIN 40"/>
    <property type="match status" value="1"/>
</dbReference>
<organism evidence="3 4">
    <name type="scientific">Ranatra chinensis</name>
    <dbReference type="NCBI Taxonomy" id="642074"/>
    <lineage>
        <taxon>Eukaryota</taxon>
        <taxon>Metazoa</taxon>
        <taxon>Ecdysozoa</taxon>
        <taxon>Arthropoda</taxon>
        <taxon>Hexapoda</taxon>
        <taxon>Insecta</taxon>
        <taxon>Pterygota</taxon>
        <taxon>Neoptera</taxon>
        <taxon>Paraneoptera</taxon>
        <taxon>Hemiptera</taxon>
        <taxon>Heteroptera</taxon>
        <taxon>Panheteroptera</taxon>
        <taxon>Nepomorpha</taxon>
        <taxon>Nepidae</taxon>
        <taxon>Ranatrinae</taxon>
        <taxon>Ranatra</taxon>
    </lineage>
</organism>
<dbReference type="InterPro" id="IPR039195">
    <property type="entry name" value="ANKRD40"/>
</dbReference>
<dbReference type="Proteomes" id="UP001558652">
    <property type="component" value="Unassembled WGS sequence"/>
</dbReference>
<gene>
    <name evidence="3" type="ORF">AAG570_005506</name>
</gene>
<sequence length="209" mass="22776">VVGRTALHWAAKRGHKDIVRLLVERGADTGATSERGETPQGVALSAEVRGLLGGAVSPEANADRSQLPITPNYLKNPPLGGQKVDYQNGIGPGSAGGGHRRHLHDSEYLAHQNDVAGSGDPDFIEIELARSELTYYALLRVCCDELGLNPSQVARLRKLPDTMLRKDKDVQRLGHMQELEVVVTQPVAAKHTPNGYKSIQLYKNQTILY</sequence>
<dbReference type="Gene3D" id="1.25.40.20">
    <property type="entry name" value="Ankyrin repeat-containing domain"/>
    <property type="match status" value="1"/>
</dbReference>
<dbReference type="EMBL" id="JBFDAA010000018">
    <property type="protein sequence ID" value="KAL1116011.1"/>
    <property type="molecule type" value="Genomic_DNA"/>
</dbReference>
<dbReference type="SMART" id="SM00248">
    <property type="entry name" value="ANK"/>
    <property type="match status" value="1"/>
</dbReference>
<keyword evidence="1" id="KW-0040">ANK repeat</keyword>
<evidence type="ECO:0000256" key="2">
    <source>
        <dbReference type="SAM" id="MobiDB-lite"/>
    </source>
</evidence>
<evidence type="ECO:0000256" key="1">
    <source>
        <dbReference type="PROSITE-ProRule" id="PRU00023"/>
    </source>
</evidence>
<protein>
    <recommendedName>
        <fullName evidence="5">Ankyrin repeat domain-containing protein 40</fullName>
    </recommendedName>
</protein>
<name>A0ABD0XXN2_9HEMI</name>
<dbReference type="PROSITE" id="PS50297">
    <property type="entry name" value="ANK_REP_REGION"/>
    <property type="match status" value="1"/>
</dbReference>
<evidence type="ECO:0008006" key="5">
    <source>
        <dbReference type="Google" id="ProtNLM"/>
    </source>
</evidence>
<dbReference type="PANTHER" id="PTHR24192">
    <property type="entry name" value="ANKYRIN REPEAT DOMAIN 40"/>
    <property type="match status" value="1"/>
</dbReference>
<comment type="caution">
    <text evidence="3">The sequence shown here is derived from an EMBL/GenBank/DDBJ whole genome shotgun (WGS) entry which is preliminary data.</text>
</comment>
<dbReference type="InterPro" id="IPR002110">
    <property type="entry name" value="Ankyrin_rpt"/>
</dbReference>
<reference evidence="3 4" key="1">
    <citation type="submission" date="2024-07" db="EMBL/GenBank/DDBJ databases">
        <title>Chromosome-level genome assembly of the water stick insect Ranatra chinensis (Heteroptera: Nepidae).</title>
        <authorList>
            <person name="Liu X."/>
        </authorList>
    </citation>
    <scope>NUCLEOTIDE SEQUENCE [LARGE SCALE GENOMIC DNA]</scope>
    <source>
        <strain evidence="3">Cailab_2021Rc</strain>
        <tissue evidence="3">Muscle</tissue>
    </source>
</reference>
<evidence type="ECO:0000313" key="4">
    <source>
        <dbReference type="Proteomes" id="UP001558652"/>
    </source>
</evidence>
<evidence type="ECO:0000313" key="3">
    <source>
        <dbReference type="EMBL" id="KAL1116011.1"/>
    </source>
</evidence>
<dbReference type="PROSITE" id="PS50088">
    <property type="entry name" value="ANK_REPEAT"/>
    <property type="match status" value="1"/>
</dbReference>
<dbReference type="Pfam" id="PF00023">
    <property type="entry name" value="Ank"/>
    <property type="match status" value="1"/>
</dbReference>